<feature type="transmembrane region" description="Helical" evidence="5">
    <location>
        <begin position="120"/>
        <end position="142"/>
    </location>
</feature>
<dbReference type="Pfam" id="PF00146">
    <property type="entry name" value="NADHdh"/>
    <property type="match status" value="1"/>
</dbReference>
<reference evidence="8" key="1">
    <citation type="submission" date="2017-06" db="EMBL/GenBank/DDBJ databases">
        <title>Genome analysis of Fimbriiglobus ruber SP5, the first member of the order Planctomycetales with confirmed chitinolytic capability.</title>
        <authorList>
            <person name="Ravin N.V."/>
            <person name="Rakitin A.L."/>
            <person name="Ivanova A.A."/>
            <person name="Beletsky A.V."/>
            <person name="Kulichevskaya I.S."/>
            <person name="Mardanov A.V."/>
            <person name="Dedysh S.N."/>
        </authorList>
    </citation>
    <scope>NUCLEOTIDE SEQUENCE [LARGE SCALE GENOMIC DNA]</scope>
    <source>
        <strain evidence="8">SP5</strain>
    </source>
</reference>
<dbReference type="GO" id="GO:0003954">
    <property type="term" value="F:NADH dehydrogenase activity"/>
    <property type="evidence" value="ECO:0007669"/>
    <property type="project" value="TreeGrafter"/>
</dbReference>
<dbReference type="Proteomes" id="UP000214646">
    <property type="component" value="Unassembled WGS sequence"/>
</dbReference>
<comment type="catalytic activity">
    <reaction evidence="5">
        <text>a quinone + NADH + 5 H(+)(in) = a quinol + NAD(+) + 4 H(+)(out)</text>
        <dbReference type="Rhea" id="RHEA:57888"/>
        <dbReference type="ChEBI" id="CHEBI:15378"/>
        <dbReference type="ChEBI" id="CHEBI:24646"/>
        <dbReference type="ChEBI" id="CHEBI:57540"/>
        <dbReference type="ChEBI" id="CHEBI:57945"/>
        <dbReference type="ChEBI" id="CHEBI:132124"/>
    </reaction>
</comment>
<dbReference type="PROSITE" id="PS00667">
    <property type="entry name" value="COMPLEX1_ND1_1"/>
    <property type="match status" value="1"/>
</dbReference>
<evidence type="ECO:0000256" key="2">
    <source>
        <dbReference type="ARBA" id="ARBA00022692"/>
    </source>
</evidence>
<proteinExistence type="inferred from homology"/>
<dbReference type="GO" id="GO:0009060">
    <property type="term" value="P:aerobic respiration"/>
    <property type="evidence" value="ECO:0007669"/>
    <property type="project" value="TreeGrafter"/>
</dbReference>
<accession>A0A225E8N9</accession>
<evidence type="ECO:0000313" key="8">
    <source>
        <dbReference type="Proteomes" id="UP000214646"/>
    </source>
</evidence>
<dbReference type="GO" id="GO:0048038">
    <property type="term" value="F:quinone binding"/>
    <property type="evidence" value="ECO:0007669"/>
    <property type="project" value="UniProtKB-KW"/>
</dbReference>
<comment type="similarity">
    <text evidence="5 6">Belongs to the complex I subunit 1 family.</text>
</comment>
<evidence type="ECO:0000313" key="7">
    <source>
        <dbReference type="EMBL" id="OWK46446.1"/>
    </source>
</evidence>
<evidence type="ECO:0000256" key="5">
    <source>
        <dbReference type="HAMAP-Rule" id="MF_01350"/>
    </source>
</evidence>
<dbReference type="AlphaFoldDB" id="A0A225E8N9"/>
<feature type="transmembrane region" description="Helical" evidence="5">
    <location>
        <begin position="12"/>
        <end position="39"/>
    </location>
</feature>
<protein>
    <recommendedName>
        <fullName evidence="5">NADH-quinone oxidoreductase subunit H</fullName>
        <ecNumber evidence="5">7.1.1.-</ecNumber>
    </recommendedName>
    <alternativeName>
        <fullName evidence="5">NADH dehydrogenase I subunit H</fullName>
    </alternativeName>
    <alternativeName>
        <fullName evidence="5">NDH-1 subunit H</fullName>
    </alternativeName>
</protein>
<keyword evidence="8" id="KW-1185">Reference proteome</keyword>
<comment type="caution">
    <text evidence="7">The sequence shown here is derived from an EMBL/GenBank/DDBJ whole genome shotgun (WGS) entry which is preliminary data.</text>
</comment>
<comment type="subunit">
    <text evidence="5">NDH-1 is composed of 14 different subunits. Subunits NuoA, H, J, K, L, M, N constitute the membrane sector of the complex.</text>
</comment>
<comment type="subcellular location">
    <subcellularLocation>
        <location evidence="5 6">Cell membrane</location>
        <topology evidence="5 6">Multi-pass membrane protein</topology>
    </subcellularLocation>
    <subcellularLocation>
        <location evidence="1">Membrane</location>
        <topology evidence="1">Multi-pass membrane protein</topology>
    </subcellularLocation>
</comment>
<feature type="transmembrane region" description="Helical" evidence="5">
    <location>
        <begin position="327"/>
        <end position="347"/>
    </location>
</feature>
<dbReference type="GO" id="GO:0005886">
    <property type="term" value="C:plasma membrane"/>
    <property type="evidence" value="ECO:0007669"/>
    <property type="project" value="UniProtKB-SubCell"/>
</dbReference>
<dbReference type="PANTHER" id="PTHR11432:SF3">
    <property type="entry name" value="NADH-UBIQUINONE OXIDOREDUCTASE CHAIN 1"/>
    <property type="match status" value="1"/>
</dbReference>
<dbReference type="InterPro" id="IPR001694">
    <property type="entry name" value="NADH_UbQ_OxRdtase_su1/FPO"/>
</dbReference>
<keyword evidence="5" id="KW-1003">Cell membrane</keyword>
<keyword evidence="5 6" id="KW-0520">NAD</keyword>
<evidence type="ECO:0000256" key="1">
    <source>
        <dbReference type="ARBA" id="ARBA00004141"/>
    </source>
</evidence>
<feature type="transmembrane region" description="Helical" evidence="5">
    <location>
        <begin position="359"/>
        <end position="379"/>
    </location>
</feature>
<keyword evidence="5 7" id="KW-0830">Ubiquinone</keyword>
<keyword evidence="5" id="KW-1278">Translocase</keyword>
<keyword evidence="3 5" id="KW-1133">Transmembrane helix</keyword>
<dbReference type="EC" id="7.1.1.-" evidence="5"/>
<evidence type="ECO:0000256" key="6">
    <source>
        <dbReference type="RuleBase" id="RU000471"/>
    </source>
</evidence>
<comment type="function">
    <text evidence="5">NDH-1 shuttles electrons from NADH, via FMN and iron-sulfur (Fe-S) centers, to quinones in the respiratory chain. The immediate electron acceptor for the enzyme in this species is believed to be ubiquinone. Couples the redox reaction to proton translocation (for every two electrons transferred, four hydrogen ions are translocated across the cytoplasmic membrane), and thus conserves the redox energy in a proton gradient. This subunit may bind ubiquinone.</text>
</comment>
<dbReference type="GO" id="GO:0016655">
    <property type="term" value="F:oxidoreductase activity, acting on NAD(P)H, quinone or similar compound as acceptor"/>
    <property type="evidence" value="ECO:0007669"/>
    <property type="project" value="UniProtKB-UniRule"/>
</dbReference>
<keyword evidence="5" id="KW-0874">Quinone</keyword>
<feature type="transmembrane region" description="Helical" evidence="5">
    <location>
        <begin position="191"/>
        <end position="212"/>
    </location>
</feature>
<feature type="transmembrane region" description="Helical" evidence="5">
    <location>
        <begin position="291"/>
        <end position="315"/>
    </location>
</feature>
<dbReference type="PROSITE" id="PS00668">
    <property type="entry name" value="COMPLEX1_ND1_2"/>
    <property type="match status" value="1"/>
</dbReference>
<sequence>MVETLAEYMPPWAAILCTAGVAAGLIVSFIGVSALMFIWAERKVSGRIQDRLGPTRTGPLGLLQSFADGIKLLTKEDTTPDIADHFLFRIAPYLAFCAAFAGFIALPFGKGVVPYELNAAAFFMLAVLSSEVFGVMLAGYASGSKWSLFGGVREAAQVVSYEVPRSLCVVIPICLAGTLDLTVIATQQQGWFWTWNIFHDPFTFLAFFIFFATATASCKRAPFDLAEAESELVGGFHTEYSGLRWSFFFMAEYGSMFAVSGLAALLYLGGWHTGVLPFEPSERFGMWAGNLLNAAVFIGKGSLLVLVMMWVRWSLPRLRIDQVMMTCLKYFLPISCGLLLGACAWQLYIPASAAEVVRYALAGGSALFVAGVLASLLVVKGDVPSGRLAGVWAKAPAAE</sequence>
<feature type="transmembrane region" description="Helical" evidence="5">
    <location>
        <begin position="163"/>
        <end position="185"/>
    </location>
</feature>
<name>A0A225E8N9_9BACT</name>
<feature type="transmembrane region" description="Helical" evidence="5">
    <location>
        <begin position="90"/>
        <end position="108"/>
    </location>
</feature>
<dbReference type="InterPro" id="IPR018086">
    <property type="entry name" value="NADH_UbQ_OxRdtase_su1_CS"/>
</dbReference>
<feature type="transmembrane region" description="Helical" evidence="5">
    <location>
        <begin position="247"/>
        <end position="271"/>
    </location>
</feature>
<dbReference type="EMBL" id="NIDE01000001">
    <property type="protein sequence ID" value="OWK46446.1"/>
    <property type="molecule type" value="Genomic_DNA"/>
</dbReference>
<dbReference type="HAMAP" id="MF_01350">
    <property type="entry name" value="NDH1_NuoH"/>
    <property type="match status" value="1"/>
</dbReference>
<keyword evidence="2 5" id="KW-0812">Transmembrane</keyword>
<evidence type="ECO:0000256" key="3">
    <source>
        <dbReference type="ARBA" id="ARBA00022989"/>
    </source>
</evidence>
<dbReference type="PANTHER" id="PTHR11432">
    <property type="entry name" value="NADH DEHYDROGENASE SUBUNIT 1"/>
    <property type="match status" value="1"/>
</dbReference>
<evidence type="ECO:0000256" key="4">
    <source>
        <dbReference type="ARBA" id="ARBA00023136"/>
    </source>
</evidence>
<gene>
    <name evidence="5" type="primary">nuoH</name>
    <name evidence="7" type="ORF">FRUB_00145</name>
</gene>
<organism evidence="7 8">
    <name type="scientific">Fimbriiglobus ruber</name>
    <dbReference type="NCBI Taxonomy" id="1908690"/>
    <lineage>
        <taxon>Bacteria</taxon>
        <taxon>Pseudomonadati</taxon>
        <taxon>Planctomycetota</taxon>
        <taxon>Planctomycetia</taxon>
        <taxon>Gemmatales</taxon>
        <taxon>Gemmataceae</taxon>
        <taxon>Fimbriiglobus</taxon>
    </lineage>
</organism>
<keyword evidence="4 5" id="KW-0472">Membrane</keyword>